<name>A0A1L3GEF0_SYNAC</name>
<organism evidence="1 2">
    <name type="scientific">Syntrophotalea acetylenica</name>
    <name type="common">Pelobacter acetylenicus</name>
    <dbReference type="NCBI Taxonomy" id="29542"/>
    <lineage>
        <taxon>Bacteria</taxon>
        <taxon>Pseudomonadati</taxon>
        <taxon>Thermodesulfobacteriota</taxon>
        <taxon>Desulfuromonadia</taxon>
        <taxon>Desulfuromonadales</taxon>
        <taxon>Syntrophotaleaceae</taxon>
        <taxon>Syntrophotalea</taxon>
    </lineage>
</organism>
<dbReference type="RefSeq" id="WP_072286171.1">
    <property type="nucleotide sequence ID" value="NZ_CP015455.1"/>
</dbReference>
<keyword evidence="2" id="KW-1185">Reference proteome</keyword>
<reference evidence="1 2" key="1">
    <citation type="journal article" date="2017" name="Genome Announc.">
        <title>Complete Genome Sequences of Two Acetylene-Fermenting Pelobacter acetylenicus Strains.</title>
        <authorList>
            <person name="Sutton J.M."/>
            <person name="Baesman S.M."/>
            <person name="Fierst J.L."/>
            <person name="Poret-Peterson A.T."/>
            <person name="Oremland R.S."/>
            <person name="Dunlap D.S."/>
            <person name="Akob D.M."/>
        </authorList>
    </citation>
    <scope>NUCLEOTIDE SEQUENCE [LARGE SCALE GENOMIC DNA]</scope>
    <source>
        <strain evidence="1 2">DSM 3247</strain>
    </source>
</reference>
<dbReference type="InterPro" id="IPR036412">
    <property type="entry name" value="HAD-like_sf"/>
</dbReference>
<sequence>MLSLHIPDKESLTIEHVILDFNGTLAVDGKLIPGVASRLEELSPLVSLHVITADTNASARSELAKISCTLKIIGKNRQDQAKLEYAENLGLKSVLAIGNGRNDGMLLQHAALGVCVVQKEGAAIAAMQAADIVCNDINDALDLLLQPHRLTATMRN</sequence>
<proteinExistence type="predicted"/>
<protein>
    <submittedName>
        <fullName evidence="1">ATPase P</fullName>
    </submittedName>
</protein>
<accession>A0A1L3GEF0</accession>
<dbReference type="EMBL" id="CP015518">
    <property type="protein sequence ID" value="APG24331.1"/>
    <property type="molecule type" value="Genomic_DNA"/>
</dbReference>
<dbReference type="Gene3D" id="3.40.50.1000">
    <property type="entry name" value="HAD superfamily/HAD-like"/>
    <property type="match status" value="1"/>
</dbReference>
<dbReference type="OrthoDB" id="159409at2"/>
<gene>
    <name evidence="1" type="ORF">A7E75_04255</name>
</gene>
<evidence type="ECO:0000313" key="2">
    <source>
        <dbReference type="Proteomes" id="UP000182264"/>
    </source>
</evidence>
<dbReference type="AlphaFoldDB" id="A0A1L3GEF0"/>
<dbReference type="STRING" id="29542.A6070_12890"/>
<dbReference type="Proteomes" id="UP000182264">
    <property type="component" value="Chromosome"/>
</dbReference>
<dbReference type="InterPro" id="IPR023214">
    <property type="entry name" value="HAD_sf"/>
</dbReference>
<dbReference type="KEGG" id="pace:A6070_12890"/>
<evidence type="ECO:0000313" key="1">
    <source>
        <dbReference type="EMBL" id="APG24331.1"/>
    </source>
</evidence>
<dbReference type="SUPFAM" id="SSF56784">
    <property type="entry name" value="HAD-like"/>
    <property type="match status" value="1"/>
</dbReference>